<evidence type="ECO:0000259" key="4">
    <source>
        <dbReference type="PROSITE" id="PS50893"/>
    </source>
</evidence>
<dbReference type="InterPro" id="IPR051309">
    <property type="entry name" value="ABCF_ATPase"/>
</dbReference>
<dbReference type="AlphaFoldDB" id="A0A2S7N0E0"/>
<sequence>MMLCSVRDIGKSYGGTYIFENITFEINEGERIGIVGPNGCGKSTILKLLAGEESLDHGAIHLKRGTAAGLLSQMPVIEKETEVYDALLGAFAKERQLQVRLTEIEGILAREHDELKMQSLLRQYGEIQEQFERAGGYELDSRIMKVAAGLGLEPLLRKAFGELSGGEQTKIGLGLLLLQKPDLLLLDEPTNHLDILAVEWLENYLLTYEGTIVIVSHDRFFLDKTVGKMIDLDGGEIHVYTGNYTAFIKEKEKRLLIEFAEFKEQQKKIKKMKEAIKRLREWANQANPPSAALHRRAANMERALERMEKCKKPVLERRKIGLELEMAERSGKDVIQLSSVSKRFGEKGLFHEASLHLQFGEKAAIVGANGTGKSTLLKLILGEEMPDEGAIKRGSNLKIGYLSQHLSSDKEGMTILERFRSEVSVTEGEARHILARFLFYGPKVFQKVTQLSGGERMRLRLAELMHQDINFLILDEPTNHLDIDSREVLEDALAEFTGTILAVSHDRYLLNKLFPKTYWLSNKKLAGFAGDYSYARERMEVMIVKKAEGKPEALEKRIEDAENSLRQIARRIARETDGRKVERWKAQQEELERLRDELYAKLEIIWNNER</sequence>
<dbReference type="PROSITE" id="PS50893">
    <property type="entry name" value="ABC_TRANSPORTER_2"/>
    <property type="match status" value="2"/>
</dbReference>
<dbReference type="FunFam" id="3.40.50.300:FF:001807">
    <property type="entry name" value="ABC transporter ATP-binding protein"/>
    <property type="match status" value="1"/>
</dbReference>
<reference evidence="5 6" key="1">
    <citation type="submission" date="2017-12" db="EMBL/GenBank/DDBJ databases">
        <title>Taxonomic description and draft genome of Pradoshia cofamensis Gen. nov., sp. nov., a thermotolerant bacillale isolated from anterior gut of earthworm Eisenia fetida.</title>
        <authorList>
            <person name="Saha T."/>
            <person name="Chakraborty R."/>
        </authorList>
    </citation>
    <scope>NUCLEOTIDE SEQUENCE [LARGE SCALE GENOMIC DNA]</scope>
    <source>
        <strain evidence="5 6">EAG3</strain>
    </source>
</reference>
<dbReference type="InterPro" id="IPR032781">
    <property type="entry name" value="ABC_tran_Xtn"/>
</dbReference>
<dbReference type="Proteomes" id="UP000239663">
    <property type="component" value="Unassembled WGS sequence"/>
</dbReference>
<dbReference type="InterPro" id="IPR017871">
    <property type="entry name" value="ABC_transporter-like_CS"/>
</dbReference>
<dbReference type="Pfam" id="PF12848">
    <property type="entry name" value="ABC_tran_Xtn"/>
    <property type="match status" value="1"/>
</dbReference>
<dbReference type="OrthoDB" id="9760950at2"/>
<dbReference type="EMBL" id="PKOZ01000004">
    <property type="protein sequence ID" value="PQD95486.1"/>
    <property type="molecule type" value="Genomic_DNA"/>
</dbReference>
<dbReference type="InterPro" id="IPR003439">
    <property type="entry name" value="ABC_transporter-like_ATP-bd"/>
</dbReference>
<dbReference type="InterPro" id="IPR003593">
    <property type="entry name" value="AAA+_ATPase"/>
</dbReference>
<evidence type="ECO:0000256" key="3">
    <source>
        <dbReference type="SAM" id="Coils"/>
    </source>
</evidence>
<feature type="domain" description="ABC transporter" evidence="4">
    <location>
        <begin position="335"/>
        <end position="547"/>
    </location>
</feature>
<dbReference type="GO" id="GO:0005524">
    <property type="term" value="F:ATP binding"/>
    <property type="evidence" value="ECO:0007669"/>
    <property type="project" value="UniProtKB-KW"/>
</dbReference>
<organism evidence="5 6">
    <name type="scientific">Pradoshia eiseniae</name>
    <dbReference type="NCBI Taxonomy" id="2064768"/>
    <lineage>
        <taxon>Bacteria</taxon>
        <taxon>Bacillati</taxon>
        <taxon>Bacillota</taxon>
        <taxon>Bacilli</taxon>
        <taxon>Bacillales</taxon>
        <taxon>Bacillaceae</taxon>
        <taxon>Pradoshia</taxon>
    </lineage>
</organism>
<keyword evidence="2 5" id="KW-0067">ATP-binding</keyword>
<dbReference type="RefSeq" id="WP_104849241.1">
    <property type="nucleotide sequence ID" value="NZ_PKOZ01000004.1"/>
</dbReference>
<evidence type="ECO:0000313" key="5">
    <source>
        <dbReference type="EMBL" id="PQD95486.1"/>
    </source>
</evidence>
<evidence type="ECO:0000256" key="1">
    <source>
        <dbReference type="ARBA" id="ARBA00022741"/>
    </source>
</evidence>
<keyword evidence="1" id="KW-0547">Nucleotide-binding</keyword>
<feature type="domain" description="ABC transporter" evidence="4">
    <location>
        <begin position="4"/>
        <end position="259"/>
    </location>
</feature>
<dbReference type="SUPFAM" id="SSF52540">
    <property type="entry name" value="P-loop containing nucleoside triphosphate hydrolases"/>
    <property type="match status" value="2"/>
</dbReference>
<protein>
    <submittedName>
        <fullName evidence="5">ABC transporter ATP-binding protein</fullName>
    </submittedName>
</protein>
<evidence type="ECO:0000256" key="2">
    <source>
        <dbReference type="ARBA" id="ARBA00022840"/>
    </source>
</evidence>
<feature type="coiled-coil region" evidence="3">
    <location>
        <begin position="544"/>
        <end position="601"/>
    </location>
</feature>
<proteinExistence type="predicted"/>
<dbReference type="PANTHER" id="PTHR42855:SF2">
    <property type="entry name" value="DRUG RESISTANCE ABC TRANSPORTER,ATP-BINDING PROTEIN"/>
    <property type="match status" value="1"/>
</dbReference>
<dbReference type="CDD" id="cd03221">
    <property type="entry name" value="ABCF_EF-3"/>
    <property type="match status" value="2"/>
</dbReference>
<dbReference type="PANTHER" id="PTHR42855">
    <property type="entry name" value="ABC TRANSPORTER ATP-BINDING SUBUNIT"/>
    <property type="match status" value="1"/>
</dbReference>
<dbReference type="NCBIfam" id="NF000355">
    <property type="entry name" value="ribo_prot_ABC_F"/>
    <property type="match status" value="1"/>
</dbReference>
<dbReference type="InterPro" id="IPR027417">
    <property type="entry name" value="P-loop_NTPase"/>
</dbReference>
<evidence type="ECO:0000313" key="6">
    <source>
        <dbReference type="Proteomes" id="UP000239663"/>
    </source>
</evidence>
<dbReference type="GO" id="GO:0016887">
    <property type="term" value="F:ATP hydrolysis activity"/>
    <property type="evidence" value="ECO:0007669"/>
    <property type="project" value="InterPro"/>
</dbReference>
<name>A0A2S7N0E0_9BACI</name>
<dbReference type="FunFam" id="3.40.50.300:FF:000011">
    <property type="entry name" value="Putative ABC transporter ATP-binding component"/>
    <property type="match status" value="1"/>
</dbReference>
<accession>A0A2S7N0E0</accession>
<dbReference type="SMART" id="SM00382">
    <property type="entry name" value="AAA"/>
    <property type="match status" value="2"/>
</dbReference>
<dbReference type="Gene3D" id="3.40.50.300">
    <property type="entry name" value="P-loop containing nucleotide triphosphate hydrolases"/>
    <property type="match status" value="2"/>
</dbReference>
<dbReference type="Pfam" id="PF00005">
    <property type="entry name" value="ABC_tran"/>
    <property type="match status" value="2"/>
</dbReference>
<keyword evidence="3" id="KW-0175">Coiled coil</keyword>
<keyword evidence="6" id="KW-1185">Reference proteome</keyword>
<gene>
    <name evidence="5" type="ORF">CYL18_09385</name>
</gene>
<comment type="caution">
    <text evidence="5">The sequence shown here is derived from an EMBL/GenBank/DDBJ whole genome shotgun (WGS) entry which is preliminary data.</text>
</comment>
<dbReference type="PROSITE" id="PS00211">
    <property type="entry name" value="ABC_TRANSPORTER_1"/>
    <property type="match status" value="2"/>
</dbReference>